<gene>
    <name evidence="9" type="ORF">GCM10009001_26080</name>
</gene>
<feature type="transmembrane region" description="Helical" evidence="7">
    <location>
        <begin position="203"/>
        <end position="222"/>
    </location>
</feature>
<dbReference type="InterPro" id="IPR004638">
    <property type="entry name" value="EmrB-like"/>
</dbReference>
<proteinExistence type="predicted"/>
<organism evidence="9 10">
    <name type="scientific">Virgibacillus siamensis</name>
    <dbReference type="NCBI Taxonomy" id="480071"/>
    <lineage>
        <taxon>Bacteria</taxon>
        <taxon>Bacillati</taxon>
        <taxon>Bacillota</taxon>
        <taxon>Bacilli</taxon>
        <taxon>Bacillales</taxon>
        <taxon>Bacillaceae</taxon>
        <taxon>Virgibacillus</taxon>
    </lineage>
</organism>
<feature type="transmembrane region" description="Helical" evidence="7">
    <location>
        <begin position="140"/>
        <end position="159"/>
    </location>
</feature>
<feature type="transmembrane region" description="Helical" evidence="7">
    <location>
        <begin position="234"/>
        <end position="250"/>
    </location>
</feature>
<dbReference type="SUPFAM" id="SSF103473">
    <property type="entry name" value="MFS general substrate transporter"/>
    <property type="match status" value="1"/>
</dbReference>
<feature type="transmembrane region" description="Helical" evidence="7">
    <location>
        <begin position="171"/>
        <end position="191"/>
    </location>
</feature>
<feature type="transmembrane region" description="Helical" evidence="7">
    <location>
        <begin position="16"/>
        <end position="35"/>
    </location>
</feature>
<evidence type="ECO:0000313" key="10">
    <source>
        <dbReference type="Proteomes" id="UP001500866"/>
    </source>
</evidence>
<evidence type="ECO:0000256" key="2">
    <source>
        <dbReference type="ARBA" id="ARBA00022448"/>
    </source>
</evidence>
<name>A0ABN1GAR5_9BACI</name>
<evidence type="ECO:0000256" key="1">
    <source>
        <dbReference type="ARBA" id="ARBA00004651"/>
    </source>
</evidence>
<feature type="transmembrane region" description="Helical" evidence="7">
    <location>
        <begin position="82"/>
        <end position="101"/>
    </location>
</feature>
<dbReference type="PRINTS" id="PR01036">
    <property type="entry name" value="TCRTETB"/>
</dbReference>
<dbReference type="Gene3D" id="1.20.1720.10">
    <property type="entry name" value="Multidrug resistance protein D"/>
    <property type="match status" value="1"/>
</dbReference>
<dbReference type="PROSITE" id="PS50850">
    <property type="entry name" value="MFS"/>
    <property type="match status" value="1"/>
</dbReference>
<feature type="transmembrane region" description="Helical" evidence="7">
    <location>
        <begin position="336"/>
        <end position="354"/>
    </location>
</feature>
<dbReference type="PANTHER" id="PTHR42718">
    <property type="entry name" value="MAJOR FACILITATOR SUPERFAMILY MULTIDRUG TRANSPORTER MFSC"/>
    <property type="match status" value="1"/>
</dbReference>
<evidence type="ECO:0000259" key="8">
    <source>
        <dbReference type="PROSITE" id="PS50850"/>
    </source>
</evidence>
<feature type="transmembrane region" description="Helical" evidence="7">
    <location>
        <begin position="443"/>
        <end position="461"/>
    </location>
</feature>
<feature type="transmembrane region" description="Helical" evidence="7">
    <location>
        <begin position="113"/>
        <end position="133"/>
    </location>
</feature>
<accession>A0ABN1GAR5</accession>
<feature type="transmembrane region" description="Helical" evidence="7">
    <location>
        <begin position="55"/>
        <end position="75"/>
    </location>
</feature>
<dbReference type="CDD" id="cd17503">
    <property type="entry name" value="MFS_LmrB_MDR_like"/>
    <property type="match status" value="1"/>
</dbReference>
<protein>
    <submittedName>
        <fullName evidence="9">MDR family MFS transporter</fullName>
    </submittedName>
</protein>
<comment type="subcellular location">
    <subcellularLocation>
        <location evidence="1">Cell membrane</location>
        <topology evidence="1">Multi-pass membrane protein</topology>
    </subcellularLocation>
</comment>
<keyword evidence="2" id="KW-0813">Transport</keyword>
<evidence type="ECO:0000256" key="4">
    <source>
        <dbReference type="ARBA" id="ARBA00022692"/>
    </source>
</evidence>
<evidence type="ECO:0000256" key="6">
    <source>
        <dbReference type="ARBA" id="ARBA00023136"/>
    </source>
</evidence>
<keyword evidence="3" id="KW-1003">Cell membrane</keyword>
<evidence type="ECO:0000256" key="5">
    <source>
        <dbReference type="ARBA" id="ARBA00022989"/>
    </source>
</evidence>
<dbReference type="EMBL" id="BAAADS010000018">
    <property type="protein sequence ID" value="GAA0607543.1"/>
    <property type="molecule type" value="Genomic_DNA"/>
</dbReference>
<keyword evidence="4 7" id="KW-0812">Transmembrane</keyword>
<feature type="transmembrane region" description="Helical" evidence="7">
    <location>
        <begin position="407"/>
        <end position="423"/>
    </location>
</feature>
<evidence type="ECO:0000313" key="9">
    <source>
        <dbReference type="EMBL" id="GAA0607543.1"/>
    </source>
</evidence>
<evidence type="ECO:0000256" key="7">
    <source>
        <dbReference type="SAM" id="Phobius"/>
    </source>
</evidence>
<feature type="transmembrane region" description="Helical" evidence="7">
    <location>
        <begin position="270"/>
        <end position="295"/>
    </location>
</feature>
<feature type="domain" description="Major facilitator superfamily (MFS) profile" evidence="8">
    <location>
        <begin position="17"/>
        <end position="466"/>
    </location>
</feature>
<dbReference type="NCBIfam" id="TIGR00711">
    <property type="entry name" value="efflux_EmrB"/>
    <property type="match status" value="1"/>
</dbReference>
<keyword evidence="5 7" id="KW-1133">Transmembrane helix</keyword>
<comment type="caution">
    <text evidence="9">The sequence shown here is derived from an EMBL/GenBank/DDBJ whole genome shotgun (WGS) entry which is preliminary data.</text>
</comment>
<dbReference type="PANTHER" id="PTHR42718:SF24">
    <property type="entry name" value="MAJOR FACILITATOR SUPERFAMILY (MFS) PROFILE DOMAIN-CONTAINING PROTEIN"/>
    <property type="match status" value="1"/>
</dbReference>
<keyword evidence="10" id="KW-1185">Reference proteome</keyword>
<dbReference type="InterPro" id="IPR036259">
    <property type="entry name" value="MFS_trans_sf"/>
</dbReference>
<feature type="transmembrane region" description="Helical" evidence="7">
    <location>
        <begin position="307"/>
        <end position="324"/>
    </location>
</feature>
<reference evidence="9 10" key="1">
    <citation type="journal article" date="2019" name="Int. J. Syst. Evol. Microbiol.">
        <title>The Global Catalogue of Microorganisms (GCM) 10K type strain sequencing project: providing services to taxonomists for standard genome sequencing and annotation.</title>
        <authorList>
            <consortium name="The Broad Institute Genomics Platform"/>
            <consortium name="The Broad Institute Genome Sequencing Center for Infectious Disease"/>
            <person name="Wu L."/>
            <person name="Ma J."/>
        </authorList>
    </citation>
    <scope>NUCLEOTIDE SEQUENCE [LARGE SCALE GENOMIC DNA]</scope>
    <source>
        <strain evidence="9 10">JCM 15395</strain>
    </source>
</reference>
<dbReference type="Proteomes" id="UP001500866">
    <property type="component" value="Unassembled WGS sequence"/>
</dbReference>
<dbReference type="InterPro" id="IPR020846">
    <property type="entry name" value="MFS_dom"/>
</dbReference>
<dbReference type="Gene3D" id="1.20.1250.20">
    <property type="entry name" value="MFS general substrate transporter like domains"/>
    <property type="match status" value="1"/>
</dbReference>
<dbReference type="Pfam" id="PF07690">
    <property type="entry name" value="MFS_1"/>
    <property type="match status" value="1"/>
</dbReference>
<evidence type="ECO:0000256" key="3">
    <source>
        <dbReference type="ARBA" id="ARBA00022475"/>
    </source>
</evidence>
<keyword evidence="6 7" id="KW-0472">Membrane</keyword>
<sequence>MENEEMQSSQSINRPLLVSVILAGAFVVILNQTLLNTAIPKIMGDLSVSAATAQWLTTGFQLTNGVMIPVTAFLIEKFSTRKLFLTAMILFAAGTLTAAIAPTFPVLLAARVLQASGAGIMIPLMQTIFLLIFPVEKRGAAMGMVGLVIAFAPAIGPTLSGWIVESHSWRVLFYMILPIALLDIVFAFFALKNVTKLTHPKIDLTSIVLSSFGFGGLLFGFSSAGNDGWESTKVTVALIIGALALGLFIWRQLTLEKPMLEFRVFKNKIFALSVFIGMMVMVSMIGVELLLPLYMQNALDYTAFESGLLLLPGAIVMGIMSPITGRIFDKIGARPLAIIGLTIVAVMTFLFSQMSASSSYLYMMVVYAIRMFGISLVMMPIMTAGLNQLPNHMIPHGTAMNNTMRQVAGSIGTASLITVMTNNSKEAAHQGLSHPMIQGMSDAFMLAAIIAVVALIMSFFIKPMNASKKGPKVVKEPVAEG</sequence>
<dbReference type="InterPro" id="IPR011701">
    <property type="entry name" value="MFS"/>
</dbReference>
<feature type="transmembrane region" description="Helical" evidence="7">
    <location>
        <begin position="360"/>
        <end position="386"/>
    </location>
</feature>